<dbReference type="Pfam" id="PF03221">
    <property type="entry name" value="HTH_Tnp_Tc5"/>
    <property type="match status" value="1"/>
</dbReference>
<accession>A0A6A6DKC4</accession>
<reference evidence="4" key="1">
    <citation type="journal article" date="2020" name="Stud. Mycol.">
        <title>101 Dothideomycetes genomes: a test case for predicting lifestyles and emergence of pathogens.</title>
        <authorList>
            <person name="Haridas S."/>
            <person name="Albert R."/>
            <person name="Binder M."/>
            <person name="Bloem J."/>
            <person name="Labutti K."/>
            <person name="Salamov A."/>
            <person name="Andreopoulos B."/>
            <person name="Baker S."/>
            <person name="Barry K."/>
            <person name="Bills G."/>
            <person name="Bluhm B."/>
            <person name="Cannon C."/>
            <person name="Castanera R."/>
            <person name="Culley D."/>
            <person name="Daum C."/>
            <person name="Ezra D."/>
            <person name="Gonzalez J."/>
            <person name="Henrissat B."/>
            <person name="Kuo A."/>
            <person name="Liang C."/>
            <person name="Lipzen A."/>
            <person name="Lutzoni F."/>
            <person name="Magnuson J."/>
            <person name="Mondo S."/>
            <person name="Nolan M."/>
            <person name="Ohm R."/>
            <person name="Pangilinan J."/>
            <person name="Park H.-J."/>
            <person name="Ramirez L."/>
            <person name="Alfaro M."/>
            <person name="Sun H."/>
            <person name="Tritt A."/>
            <person name="Yoshinaga Y."/>
            <person name="Zwiers L.-H."/>
            <person name="Turgeon B."/>
            <person name="Goodwin S."/>
            <person name="Spatafora J."/>
            <person name="Crous P."/>
            <person name="Grigoriev I."/>
        </authorList>
    </citation>
    <scope>NUCLEOTIDE SEQUENCE</scope>
    <source>
        <strain evidence="4">CBS 207.26</strain>
    </source>
</reference>
<dbReference type="InterPro" id="IPR021514">
    <property type="entry name" value="DUF3176"/>
</dbReference>
<dbReference type="GO" id="GO:0003677">
    <property type="term" value="F:DNA binding"/>
    <property type="evidence" value="ECO:0007669"/>
    <property type="project" value="UniProtKB-KW"/>
</dbReference>
<evidence type="ECO:0000313" key="5">
    <source>
        <dbReference type="Proteomes" id="UP000800200"/>
    </source>
</evidence>
<evidence type="ECO:0000313" key="4">
    <source>
        <dbReference type="EMBL" id="KAF2179921.1"/>
    </source>
</evidence>
<dbReference type="Gene3D" id="1.10.10.60">
    <property type="entry name" value="Homeodomain-like"/>
    <property type="match status" value="1"/>
</dbReference>
<keyword evidence="5" id="KW-1185">Reference proteome</keyword>
<dbReference type="InterPro" id="IPR006600">
    <property type="entry name" value="HTH_CenpB_DNA-bd_dom"/>
</dbReference>
<protein>
    <recommendedName>
        <fullName evidence="3">HTH CENPB-type domain-containing protein</fullName>
    </recommendedName>
</protein>
<evidence type="ECO:0000256" key="2">
    <source>
        <dbReference type="SAM" id="MobiDB-lite"/>
    </source>
</evidence>
<dbReference type="Pfam" id="PF11374">
    <property type="entry name" value="DUF3176"/>
    <property type="match status" value="1"/>
</dbReference>
<feature type="domain" description="HTH CENPB-type" evidence="3">
    <location>
        <begin position="152"/>
        <end position="212"/>
    </location>
</feature>
<dbReference type="AlphaFoldDB" id="A0A6A6DKC4"/>
<evidence type="ECO:0000256" key="1">
    <source>
        <dbReference type="ARBA" id="ARBA00023125"/>
    </source>
</evidence>
<name>A0A6A6DKC4_9PEZI</name>
<sequence length="936" mass="107188">MAQQRPALRDIALNQLVAVRTERTKLATKPRRGPKPRDPRVQRSGSYSPPPIVHGASRKSDTREQKLKVIDYITNKRVFDDSWRLTGQRTRCRRGQKWFNEYHQPPTNRETALHFNRSERMIESWWREAPRIRQMKKGTRQDHSMVQKEVHPAVEFELYLLINALRDLHRAVSTKMIKRRGRKLLRDQDPVAAQSFKFSNSWFQGFIKQWRYSWRCQIKKAQLKPEELQLYVNNWLCFFRRMCLRVELLAIVKDVPGVPGLLCLPLVLPSVPPELPLHTHQFELYLMINMDETLLPFELAYSHTWAPTVSIILVFHSEGTVREREAHLYKPGIHIEFNKKAYNNTNLMLKQLNKDIAPYLNGQQALIVLDCVLFHKTEPVKQMIQQQLTSTIAMVPPGCTPCCQPLNIETARGRNIIQRAFTATGISISPIGDENAIISIKDAPNWSFEGWRERGRQYEETQVKQEDSNEEYNDLDTRLMGEAELRIYFGNYNIKKLTVLCKIRGIKGYTTVYRQEKKRGLIRLLVDDFRRVRTSGACSSEAININVFEDSDIEVSDDDDGAIIDSDATIHSLHHGGDGEVKEPPDHYLIRLSTSYQHLQGHPGRHGELHHFQKPLGQLKWNWFQKDSKRMWDFEIFDNASRGPWGSFLLLIRTKGRTLAALGAAVTIFALALDPFFQQVVDFPSLWEVQGNSSIPKVTRYEPHFLTNIQNGAPVVQRDADIQEIADKFFYGNGTQPVPFGNGTRPDIPLSCPTSNCTWPQYETLAVCSACADVPQLLTRACMTTRIDWIANLTGFGTEQTYPNGTVCGYFLNATSNSPVPMSGYIIDPVDSLTREALLMRTLPLVSNPLRKPIFGGSINFKHIRNPIVDFLIVSAADGSESVYRNDTPLSRECVLSFCVKSLNSSYYWARYAENETDTVLNATAGSFPWETEIIQ</sequence>
<dbReference type="PANTHER" id="PTHR35394">
    <property type="entry name" value="DUF3176 DOMAIN-CONTAINING PROTEIN"/>
    <property type="match status" value="1"/>
</dbReference>
<organism evidence="4 5">
    <name type="scientific">Zopfia rhizophila CBS 207.26</name>
    <dbReference type="NCBI Taxonomy" id="1314779"/>
    <lineage>
        <taxon>Eukaryota</taxon>
        <taxon>Fungi</taxon>
        <taxon>Dikarya</taxon>
        <taxon>Ascomycota</taxon>
        <taxon>Pezizomycotina</taxon>
        <taxon>Dothideomycetes</taxon>
        <taxon>Dothideomycetes incertae sedis</taxon>
        <taxon>Zopfiaceae</taxon>
        <taxon>Zopfia</taxon>
    </lineage>
</organism>
<dbReference type="EMBL" id="ML994662">
    <property type="protein sequence ID" value="KAF2179921.1"/>
    <property type="molecule type" value="Genomic_DNA"/>
</dbReference>
<dbReference type="PANTHER" id="PTHR35394:SF5">
    <property type="entry name" value="DUF3176 DOMAIN-CONTAINING PROTEIN"/>
    <property type="match status" value="1"/>
</dbReference>
<keyword evidence="1" id="KW-0238">DNA-binding</keyword>
<evidence type="ECO:0000259" key="3">
    <source>
        <dbReference type="Pfam" id="PF03221"/>
    </source>
</evidence>
<gene>
    <name evidence="4" type="ORF">K469DRAFT_753772</name>
</gene>
<feature type="region of interest" description="Disordered" evidence="2">
    <location>
        <begin position="22"/>
        <end position="62"/>
    </location>
</feature>
<proteinExistence type="predicted"/>
<dbReference type="Proteomes" id="UP000800200">
    <property type="component" value="Unassembled WGS sequence"/>
</dbReference>
<dbReference type="OrthoDB" id="5376804at2759"/>